<evidence type="ECO:0000313" key="3">
    <source>
        <dbReference type="EMBL" id="MBB5624633.1"/>
    </source>
</evidence>
<keyword evidence="1" id="KW-0472">Membrane</keyword>
<keyword evidence="1" id="KW-1133">Transmembrane helix</keyword>
<organism evidence="3 4">
    <name type="scientific">Sphaerisporangium krabiense</name>
    <dbReference type="NCBI Taxonomy" id="763782"/>
    <lineage>
        <taxon>Bacteria</taxon>
        <taxon>Bacillati</taxon>
        <taxon>Actinomycetota</taxon>
        <taxon>Actinomycetes</taxon>
        <taxon>Streptosporangiales</taxon>
        <taxon>Streptosporangiaceae</taxon>
        <taxon>Sphaerisporangium</taxon>
    </lineage>
</organism>
<proteinExistence type="predicted"/>
<sequence>MTISTTISVTISASLLATASSAIFGDIGRDEARRRAFEELVRPEYQQESLLERLVRIVREFFGGLLDQAPGGVPGGLLALAVIVVLIAALIGLIAWQARKATGGRRAAEGLFGTRERTADEHRQEAGRLAGESRWAEAIRERLRAIARDLEHRAIVAPQPGRTADELAEAAGAELPAFAGRLAGAARLFDDVTYGQRPGSPEDYGTMTALDEDLRAARPAALAGRAHAAPPGTAAP</sequence>
<gene>
    <name evidence="3" type="ORF">BJ981_000332</name>
</gene>
<feature type="transmembrane region" description="Helical" evidence="1">
    <location>
        <begin position="75"/>
        <end position="96"/>
    </location>
</feature>
<evidence type="ECO:0000259" key="2">
    <source>
        <dbReference type="Pfam" id="PF13559"/>
    </source>
</evidence>
<dbReference type="EMBL" id="JACHBR010000001">
    <property type="protein sequence ID" value="MBB5624633.1"/>
    <property type="molecule type" value="Genomic_DNA"/>
</dbReference>
<keyword evidence="1" id="KW-0812">Transmembrane</keyword>
<dbReference type="InterPro" id="IPR025403">
    <property type="entry name" value="TgpA-like_C"/>
</dbReference>
<name>A0A7W8YZD3_9ACTN</name>
<reference evidence="3 4" key="1">
    <citation type="submission" date="2020-08" db="EMBL/GenBank/DDBJ databases">
        <title>Sequencing the genomes of 1000 actinobacteria strains.</title>
        <authorList>
            <person name="Klenk H.-P."/>
        </authorList>
    </citation>
    <scope>NUCLEOTIDE SEQUENCE [LARGE SCALE GENOMIC DNA]</scope>
    <source>
        <strain evidence="3 4">DSM 45790</strain>
    </source>
</reference>
<dbReference type="AlphaFoldDB" id="A0A7W8YZD3"/>
<evidence type="ECO:0000256" key="1">
    <source>
        <dbReference type="SAM" id="Phobius"/>
    </source>
</evidence>
<protein>
    <submittedName>
        <fullName evidence="3">Type II secretory pathway pseudopilin PulG</fullName>
    </submittedName>
</protein>
<dbReference type="Pfam" id="PF13559">
    <property type="entry name" value="DUF4129"/>
    <property type="match status" value="1"/>
</dbReference>
<dbReference type="RefSeq" id="WP_239139144.1">
    <property type="nucleotide sequence ID" value="NZ_BOOS01000010.1"/>
</dbReference>
<feature type="domain" description="Protein-glutamine gamma-glutamyltransferase-like C-terminal" evidence="2">
    <location>
        <begin position="143"/>
        <end position="211"/>
    </location>
</feature>
<dbReference type="Proteomes" id="UP000588112">
    <property type="component" value="Unassembled WGS sequence"/>
</dbReference>
<comment type="caution">
    <text evidence="3">The sequence shown here is derived from an EMBL/GenBank/DDBJ whole genome shotgun (WGS) entry which is preliminary data.</text>
</comment>
<evidence type="ECO:0000313" key="4">
    <source>
        <dbReference type="Proteomes" id="UP000588112"/>
    </source>
</evidence>
<accession>A0A7W8YZD3</accession>
<keyword evidence="4" id="KW-1185">Reference proteome</keyword>